<dbReference type="Gene3D" id="3.90.1200.10">
    <property type="match status" value="1"/>
</dbReference>
<dbReference type="PANTHER" id="PTHR22603">
    <property type="entry name" value="CHOLINE/ETHANOALAMINE KINASE"/>
    <property type="match status" value="1"/>
</dbReference>
<evidence type="ECO:0000256" key="2">
    <source>
        <dbReference type="ARBA" id="ARBA00023264"/>
    </source>
</evidence>
<keyword evidence="7" id="KW-1185">Reference proteome</keyword>
<name>A0A914B4V5_PATMI</name>
<keyword evidence="1" id="KW-0443">Lipid metabolism</keyword>
<dbReference type="Gene3D" id="3.30.200.20">
    <property type="entry name" value="Phosphorylase Kinase, domain 1"/>
    <property type="match status" value="1"/>
</dbReference>
<dbReference type="Proteomes" id="UP000887568">
    <property type="component" value="Unplaced"/>
</dbReference>
<dbReference type="RefSeq" id="XP_038070834.1">
    <property type="nucleotide sequence ID" value="XM_038214906.1"/>
</dbReference>
<keyword evidence="2" id="KW-1208">Phospholipid metabolism</keyword>
<dbReference type="GeneID" id="119739792"/>
<keyword evidence="1" id="KW-0444">Lipid biosynthesis</keyword>
<keyword evidence="1" id="KW-0594">Phospholipid biosynthesis</keyword>
<evidence type="ECO:0000256" key="5">
    <source>
        <dbReference type="ARBA" id="ARBA00038874"/>
    </source>
</evidence>
<proteinExistence type="inferred from homology"/>
<dbReference type="GO" id="GO:0004305">
    <property type="term" value="F:ethanolamine kinase activity"/>
    <property type="evidence" value="ECO:0007669"/>
    <property type="project" value="UniProtKB-EC"/>
</dbReference>
<evidence type="ECO:0000256" key="4">
    <source>
        <dbReference type="ARBA" id="ARBA00038211"/>
    </source>
</evidence>
<dbReference type="InterPro" id="IPR011009">
    <property type="entry name" value="Kinase-like_dom_sf"/>
</dbReference>
<dbReference type="OrthoDB" id="10267235at2759"/>
<dbReference type="PANTHER" id="PTHR22603:SF66">
    <property type="entry name" value="ETHANOLAMINE KINASE"/>
    <property type="match status" value="1"/>
</dbReference>
<evidence type="ECO:0000256" key="1">
    <source>
        <dbReference type="ARBA" id="ARBA00023209"/>
    </source>
</evidence>
<evidence type="ECO:0000313" key="7">
    <source>
        <dbReference type="Proteomes" id="UP000887568"/>
    </source>
</evidence>
<evidence type="ECO:0000256" key="3">
    <source>
        <dbReference type="ARBA" id="ARBA00037883"/>
    </source>
</evidence>
<comment type="similarity">
    <text evidence="4">Belongs to the choline/ethanolamine kinase family.</text>
</comment>
<dbReference type="GO" id="GO:0006646">
    <property type="term" value="P:phosphatidylethanolamine biosynthetic process"/>
    <property type="evidence" value="ECO:0007669"/>
    <property type="project" value="TreeGrafter"/>
</dbReference>
<comment type="pathway">
    <text evidence="3">Phospholipid metabolism; phosphatidylethanolamine biosynthesis; phosphatidylethanolamine from ethanolamine: step 1/3.</text>
</comment>
<evidence type="ECO:0000313" key="6">
    <source>
        <dbReference type="EnsemblMetazoa" id="XP_038070834.1"/>
    </source>
</evidence>
<dbReference type="EnsemblMetazoa" id="XM_038214906.1">
    <property type="protein sequence ID" value="XP_038070834.1"/>
    <property type="gene ID" value="LOC119739792"/>
</dbReference>
<dbReference type="GO" id="GO:0005737">
    <property type="term" value="C:cytoplasm"/>
    <property type="evidence" value="ECO:0007669"/>
    <property type="project" value="TreeGrafter"/>
</dbReference>
<sequence length="353" mass="41100">MSNNCVLRVDITLDESNLEEGALKLLSIVRPEWNQEQIKFKVFTAGISDNKLIGGYLPKDKSDMVLVRIYGKKTEHLIDREAEIRTLVLLHQAGCGSKLYARCNNGLCYEYLPGVVLDPRTVREERIYKLVIKEMIKMHSIKAQDGAVTSPCLFRLIDEWLSILPEKFEDEEKQQRYMRTMPSHDQLRKEVSDLKSALTCLEMPIVFCHNDNLLANIIFNEQKGKVSFIDYEYAAFNYQAFDIANHFCEFAGVEEVDYNLYPKKGFQMKWLREFLTAQNTANGVEEEVTERDVETLYVKVNKFALASHMFWGIYALMQSHHPTVDFDFLEYSKLRLDEYLRRKDAFLALTLPK</sequence>
<organism evidence="6 7">
    <name type="scientific">Patiria miniata</name>
    <name type="common">Bat star</name>
    <name type="synonym">Asterina miniata</name>
    <dbReference type="NCBI Taxonomy" id="46514"/>
    <lineage>
        <taxon>Eukaryota</taxon>
        <taxon>Metazoa</taxon>
        <taxon>Echinodermata</taxon>
        <taxon>Eleutherozoa</taxon>
        <taxon>Asterozoa</taxon>
        <taxon>Asteroidea</taxon>
        <taxon>Valvatacea</taxon>
        <taxon>Valvatida</taxon>
        <taxon>Asterinidae</taxon>
        <taxon>Patiria</taxon>
    </lineage>
</organism>
<dbReference type="OMA" id="PMIWTKT"/>
<protein>
    <recommendedName>
        <fullName evidence="5">ethanolamine kinase</fullName>
        <ecNumber evidence="5">2.7.1.82</ecNumber>
    </recommendedName>
</protein>
<dbReference type="Pfam" id="PF01633">
    <property type="entry name" value="Choline_kinase"/>
    <property type="match status" value="1"/>
</dbReference>
<reference evidence="6" key="1">
    <citation type="submission" date="2022-11" db="UniProtKB">
        <authorList>
            <consortium name="EnsemblMetazoa"/>
        </authorList>
    </citation>
    <scope>IDENTIFICATION</scope>
</reference>
<dbReference type="SUPFAM" id="SSF56112">
    <property type="entry name" value="Protein kinase-like (PK-like)"/>
    <property type="match status" value="1"/>
</dbReference>
<accession>A0A914B4V5</accession>
<dbReference type="AlphaFoldDB" id="A0A914B4V5"/>
<dbReference type="EC" id="2.7.1.82" evidence="5"/>
<dbReference type="CDD" id="cd05157">
    <property type="entry name" value="ETNK_euk"/>
    <property type="match status" value="1"/>
</dbReference>